<dbReference type="PROSITE" id="PS51740">
    <property type="entry name" value="SPOVT_ABRB"/>
    <property type="match status" value="2"/>
</dbReference>
<evidence type="ECO:0000256" key="7">
    <source>
        <dbReference type="HAMAP-Rule" id="MF_01008"/>
    </source>
</evidence>
<evidence type="ECO:0000256" key="1">
    <source>
        <dbReference type="ARBA" id="ARBA00013860"/>
    </source>
</evidence>
<dbReference type="PANTHER" id="PTHR34701">
    <property type="entry name" value="TRANSCRIPTIONAL REGULATOR MRAZ"/>
    <property type="match status" value="1"/>
</dbReference>
<keyword evidence="6 7" id="KW-0804">Transcription</keyword>
<evidence type="ECO:0000256" key="5">
    <source>
        <dbReference type="ARBA" id="ARBA00023125"/>
    </source>
</evidence>
<dbReference type="GO" id="GO:0051301">
    <property type="term" value="P:cell division"/>
    <property type="evidence" value="ECO:0007669"/>
    <property type="project" value="UniProtKB-KW"/>
</dbReference>
<dbReference type="GO" id="GO:0005737">
    <property type="term" value="C:cytoplasm"/>
    <property type="evidence" value="ECO:0007669"/>
    <property type="project" value="UniProtKB-UniRule"/>
</dbReference>
<dbReference type="GO" id="GO:0003700">
    <property type="term" value="F:DNA-binding transcription factor activity"/>
    <property type="evidence" value="ECO:0007669"/>
    <property type="project" value="UniProtKB-UniRule"/>
</dbReference>
<organism evidence="9 10">
    <name type="scientific">Candidatus Komeilibacteria bacterium RIFCSPLOWO2_01_FULL_53_11</name>
    <dbReference type="NCBI Taxonomy" id="1798552"/>
    <lineage>
        <taxon>Bacteria</taxon>
        <taxon>Candidatus Komeiliibacteriota</taxon>
    </lineage>
</organism>
<dbReference type="InterPro" id="IPR035642">
    <property type="entry name" value="MraZ_N"/>
</dbReference>
<dbReference type="Proteomes" id="UP000177349">
    <property type="component" value="Unassembled WGS sequence"/>
</dbReference>
<keyword evidence="5 7" id="KW-0238">DNA-binding</keyword>
<dbReference type="NCBIfam" id="TIGR00242">
    <property type="entry name" value="division/cell wall cluster transcriptional repressor MraZ"/>
    <property type="match status" value="1"/>
</dbReference>
<evidence type="ECO:0000313" key="9">
    <source>
        <dbReference type="EMBL" id="OGY92531.1"/>
    </source>
</evidence>
<sequence length="143" mass="16102">MFLGEYQHSIDEKNRVAIPVKFRAALRAGAVITKGLDECLFLYPKVSWKAWADKLAGLPISQSKSRAFSRMMLGGAMEVQLDGQGRIVLPDYLKQYAGLGKRLIVAGLNDRLELWDTDRWQQYKTQTEKDSAHIAETLAEMGV</sequence>
<dbReference type="InterPro" id="IPR035644">
    <property type="entry name" value="MraZ_C"/>
</dbReference>
<evidence type="ECO:0000256" key="3">
    <source>
        <dbReference type="ARBA" id="ARBA00022737"/>
    </source>
</evidence>
<name>A0A1G2BTU6_9BACT</name>
<keyword evidence="3" id="KW-0677">Repeat</keyword>
<keyword evidence="9" id="KW-0132">Cell division</keyword>
<feature type="domain" description="SpoVT-AbrB" evidence="8">
    <location>
        <begin position="76"/>
        <end position="119"/>
    </location>
</feature>
<comment type="caution">
    <text evidence="9">The sequence shown here is derived from an EMBL/GenBank/DDBJ whole genome shotgun (WGS) entry which is preliminary data.</text>
</comment>
<keyword evidence="4 7" id="KW-0805">Transcription regulation</keyword>
<evidence type="ECO:0000259" key="8">
    <source>
        <dbReference type="PROSITE" id="PS51740"/>
    </source>
</evidence>
<evidence type="ECO:0000256" key="2">
    <source>
        <dbReference type="ARBA" id="ARBA00022490"/>
    </source>
</evidence>
<evidence type="ECO:0000313" key="10">
    <source>
        <dbReference type="Proteomes" id="UP000177349"/>
    </source>
</evidence>
<comment type="similarity">
    <text evidence="7">Belongs to the MraZ family.</text>
</comment>
<dbReference type="CDD" id="cd16321">
    <property type="entry name" value="MraZ_C"/>
    <property type="match status" value="1"/>
</dbReference>
<proteinExistence type="inferred from homology"/>
<dbReference type="SUPFAM" id="SSF89447">
    <property type="entry name" value="AbrB/MazE/MraZ-like"/>
    <property type="match status" value="1"/>
</dbReference>
<comment type="subcellular location">
    <subcellularLocation>
        <location evidence="7">Cytoplasm</location>
        <location evidence="7">Nucleoid</location>
    </subcellularLocation>
</comment>
<dbReference type="InterPro" id="IPR020603">
    <property type="entry name" value="MraZ_dom"/>
</dbReference>
<dbReference type="PANTHER" id="PTHR34701:SF1">
    <property type="entry name" value="TRANSCRIPTIONAL REGULATOR MRAZ"/>
    <property type="match status" value="1"/>
</dbReference>
<dbReference type="AlphaFoldDB" id="A0A1G2BTU6"/>
<comment type="subunit">
    <text evidence="7">Forms oligomers.</text>
</comment>
<dbReference type="HAMAP" id="MF_01008">
    <property type="entry name" value="MraZ"/>
    <property type="match status" value="1"/>
</dbReference>
<dbReference type="CDD" id="cd16320">
    <property type="entry name" value="MraZ_N"/>
    <property type="match status" value="1"/>
</dbReference>
<evidence type="ECO:0000256" key="6">
    <source>
        <dbReference type="ARBA" id="ARBA00023163"/>
    </source>
</evidence>
<feature type="domain" description="SpoVT-AbrB" evidence="8">
    <location>
        <begin position="5"/>
        <end position="47"/>
    </location>
</feature>
<dbReference type="Gene3D" id="3.40.1550.20">
    <property type="entry name" value="Transcriptional regulator MraZ domain"/>
    <property type="match status" value="1"/>
</dbReference>
<dbReference type="EMBL" id="MHKN01000015">
    <property type="protein sequence ID" value="OGY92531.1"/>
    <property type="molecule type" value="Genomic_DNA"/>
</dbReference>
<keyword evidence="2 7" id="KW-0963">Cytoplasm</keyword>
<dbReference type="InterPro" id="IPR037914">
    <property type="entry name" value="SpoVT-AbrB_sf"/>
</dbReference>
<dbReference type="Pfam" id="PF02381">
    <property type="entry name" value="MraZ"/>
    <property type="match status" value="2"/>
</dbReference>
<dbReference type="GO" id="GO:0009295">
    <property type="term" value="C:nucleoid"/>
    <property type="evidence" value="ECO:0007669"/>
    <property type="project" value="UniProtKB-SubCell"/>
</dbReference>
<gene>
    <name evidence="7" type="primary">mraZ</name>
    <name evidence="9" type="ORF">A3B31_03935</name>
</gene>
<protein>
    <recommendedName>
        <fullName evidence="1 7">Transcriptional regulator MraZ</fullName>
    </recommendedName>
</protein>
<keyword evidence="9" id="KW-0131">Cell cycle</keyword>
<dbReference type="InterPro" id="IPR038619">
    <property type="entry name" value="MraZ_sf"/>
</dbReference>
<dbReference type="GO" id="GO:2000143">
    <property type="term" value="P:negative regulation of DNA-templated transcription initiation"/>
    <property type="evidence" value="ECO:0007669"/>
    <property type="project" value="TreeGrafter"/>
</dbReference>
<reference evidence="9 10" key="1">
    <citation type="journal article" date="2016" name="Nat. Commun.">
        <title>Thousands of microbial genomes shed light on interconnected biogeochemical processes in an aquifer system.</title>
        <authorList>
            <person name="Anantharaman K."/>
            <person name="Brown C.T."/>
            <person name="Hug L.A."/>
            <person name="Sharon I."/>
            <person name="Castelle C.J."/>
            <person name="Probst A.J."/>
            <person name="Thomas B.C."/>
            <person name="Singh A."/>
            <person name="Wilkins M.J."/>
            <person name="Karaoz U."/>
            <person name="Brodie E.L."/>
            <person name="Williams K.H."/>
            <person name="Hubbard S.S."/>
            <person name="Banfield J.F."/>
        </authorList>
    </citation>
    <scope>NUCLEOTIDE SEQUENCE [LARGE SCALE GENOMIC DNA]</scope>
</reference>
<accession>A0A1G2BTU6</accession>
<evidence type="ECO:0000256" key="4">
    <source>
        <dbReference type="ARBA" id="ARBA00023015"/>
    </source>
</evidence>
<dbReference type="GO" id="GO:0000976">
    <property type="term" value="F:transcription cis-regulatory region binding"/>
    <property type="evidence" value="ECO:0007669"/>
    <property type="project" value="TreeGrafter"/>
</dbReference>
<dbReference type="InterPro" id="IPR003444">
    <property type="entry name" value="MraZ"/>
</dbReference>
<dbReference type="InterPro" id="IPR007159">
    <property type="entry name" value="SpoVT-AbrB_dom"/>
</dbReference>